<evidence type="ECO:0000313" key="7">
    <source>
        <dbReference type="EMBL" id="GAL23758.1"/>
    </source>
</evidence>
<dbReference type="InterPro" id="IPR006119">
    <property type="entry name" value="Resolv_N"/>
</dbReference>
<dbReference type="PROSITE" id="PS51736">
    <property type="entry name" value="RECOMBINASES_3"/>
    <property type="match status" value="1"/>
</dbReference>
<proteinExistence type="inferred from homology"/>
<evidence type="ECO:0000256" key="2">
    <source>
        <dbReference type="ARBA" id="ARBA00022908"/>
    </source>
</evidence>
<evidence type="ECO:0000256" key="4">
    <source>
        <dbReference type="ARBA" id="ARBA00023172"/>
    </source>
</evidence>
<gene>
    <name evidence="7" type="ORF">JCM19239_7712</name>
</gene>
<feature type="active site" description="O-(5'-phospho-DNA)-serine intermediate" evidence="5">
    <location>
        <position position="89"/>
    </location>
</feature>
<reference evidence="8" key="2">
    <citation type="submission" date="2014-09" db="EMBL/GenBank/DDBJ databases">
        <authorList>
            <consortium name="NBRP consortium"/>
            <person name="Sawabe T."/>
            <person name="Meirelles P."/>
            <person name="Nakanishi M."/>
            <person name="Sayaka M."/>
            <person name="Hattori M."/>
            <person name="Ohkuma M."/>
        </authorList>
    </citation>
    <scope>NUCLEOTIDE SEQUENCE [LARGE SCALE GENOMIC DNA]</scope>
    <source>
        <strain evidence="8">JCM 19239</strain>
    </source>
</reference>
<feature type="domain" description="Resolvase/invertase-type recombinase catalytic" evidence="6">
    <location>
        <begin position="81"/>
        <end position="215"/>
    </location>
</feature>
<dbReference type="InterPro" id="IPR006118">
    <property type="entry name" value="Recombinase_CS"/>
</dbReference>
<keyword evidence="2" id="KW-0229">DNA integration</keyword>
<reference evidence="8" key="1">
    <citation type="submission" date="2014-09" db="EMBL/GenBank/DDBJ databases">
        <title>Vibrio variabilis JCM 19239. (C206) whole genome shotgun sequence.</title>
        <authorList>
            <person name="Sawabe T."/>
            <person name="Meirelles P."/>
            <person name="Nakanishi M."/>
            <person name="Sayaka M."/>
            <person name="Hattori M."/>
            <person name="Ohkuma M."/>
        </authorList>
    </citation>
    <scope>NUCLEOTIDE SEQUENCE [LARGE SCALE GENOMIC DNA]</scope>
    <source>
        <strain evidence="8">JCM 19239</strain>
    </source>
</reference>
<dbReference type="PANTHER" id="PTHR30461:SF26">
    <property type="entry name" value="RESOLVASE HOMOLOG YNEB"/>
    <property type="match status" value="1"/>
</dbReference>
<evidence type="ECO:0000259" key="6">
    <source>
        <dbReference type="PROSITE" id="PS51736"/>
    </source>
</evidence>
<keyword evidence="8" id="KW-1185">Reference proteome</keyword>
<evidence type="ECO:0000256" key="1">
    <source>
        <dbReference type="ARBA" id="ARBA00009913"/>
    </source>
</evidence>
<evidence type="ECO:0000313" key="8">
    <source>
        <dbReference type="Proteomes" id="UP000029223"/>
    </source>
</evidence>
<dbReference type="PANTHER" id="PTHR30461">
    <property type="entry name" value="DNA-INVERTASE FROM LAMBDOID PROPHAGE"/>
    <property type="match status" value="1"/>
</dbReference>
<comment type="caution">
    <text evidence="7">The sequence shown here is derived from an EMBL/GenBank/DDBJ whole genome shotgun (WGS) entry which is preliminary data.</text>
</comment>
<evidence type="ECO:0000256" key="3">
    <source>
        <dbReference type="ARBA" id="ARBA00023125"/>
    </source>
</evidence>
<comment type="similarity">
    <text evidence="1">Belongs to the site-specific recombinase resolvase family.</text>
</comment>
<sequence>MYFKANEVTKSKNKLVELSNGLVIELSRSEGGGIKAENPVTGDSFCYGQVSSVRSHLSRWEAEEHQEQQEKPDEAMQHKGQQIGYIRVSTAEQSTSRQLADVQLDKVFEEKVSAKTVDRPQLQACLEYVRDGDVLHVHSLDRICRSGAGDAVGLVEKMNKKGVSVQFHKEGMRFDGAMSAAQKGVLGILAAVAQMERELIKERQAEGIAAAKAAVST</sequence>
<keyword evidence="4" id="KW-0233">DNA recombination</keyword>
<dbReference type="Proteomes" id="UP000029223">
    <property type="component" value="Unassembled WGS sequence"/>
</dbReference>
<dbReference type="SUPFAM" id="SSF53041">
    <property type="entry name" value="Resolvase-like"/>
    <property type="match status" value="1"/>
</dbReference>
<keyword evidence="3" id="KW-0238">DNA-binding</keyword>
<protein>
    <submittedName>
        <fullName evidence="7">Resolvase</fullName>
    </submittedName>
</protein>
<accession>A0ABQ0J4Q3</accession>
<dbReference type="InterPro" id="IPR050639">
    <property type="entry name" value="SSR_resolvase"/>
</dbReference>
<dbReference type="CDD" id="cd03768">
    <property type="entry name" value="SR_ResInv"/>
    <property type="match status" value="1"/>
</dbReference>
<dbReference type="InterPro" id="IPR036162">
    <property type="entry name" value="Resolvase-like_N_sf"/>
</dbReference>
<organism evidence="7 8">
    <name type="scientific">Vibrio variabilis</name>
    <dbReference type="NCBI Taxonomy" id="990271"/>
    <lineage>
        <taxon>Bacteria</taxon>
        <taxon>Pseudomonadati</taxon>
        <taxon>Pseudomonadota</taxon>
        <taxon>Gammaproteobacteria</taxon>
        <taxon>Vibrionales</taxon>
        <taxon>Vibrionaceae</taxon>
        <taxon>Vibrio</taxon>
    </lineage>
</organism>
<name>A0ABQ0J4Q3_9VIBR</name>
<evidence type="ECO:0000256" key="5">
    <source>
        <dbReference type="PROSITE-ProRule" id="PRU10137"/>
    </source>
</evidence>
<dbReference type="EMBL" id="BBMS01000001">
    <property type="protein sequence ID" value="GAL23758.1"/>
    <property type="molecule type" value="Genomic_DNA"/>
</dbReference>
<dbReference type="SMART" id="SM00857">
    <property type="entry name" value="Resolvase"/>
    <property type="match status" value="1"/>
</dbReference>
<dbReference type="PROSITE" id="PS00397">
    <property type="entry name" value="RECOMBINASES_1"/>
    <property type="match status" value="1"/>
</dbReference>
<dbReference type="Pfam" id="PF00239">
    <property type="entry name" value="Resolvase"/>
    <property type="match status" value="1"/>
</dbReference>
<dbReference type="Gene3D" id="3.40.50.1390">
    <property type="entry name" value="Resolvase, N-terminal catalytic domain"/>
    <property type="match status" value="1"/>
</dbReference>